<organism evidence="1 2">
    <name type="scientific">Mycobacterium phage Lolly9</name>
    <dbReference type="NCBI Taxonomy" id="1698711"/>
    <lineage>
        <taxon>Viruses</taxon>
        <taxon>Duplodnaviria</taxon>
        <taxon>Heunggongvirae</taxon>
        <taxon>Uroviricota</taxon>
        <taxon>Caudoviricetes</taxon>
        <taxon>Vilmaviridae</taxon>
        <taxon>Lclasvirinae</taxon>
        <taxon>Lumosvirus</taxon>
        <taxon>Lumosvirus lolly9</taxon>
    </lineage>
</organism>
<sequence>MALELPDWYEDPFVNVENLFIDIFSALLPGVITGCWAPDDWLEQATPDPTLWFFRLPGGQVDFQGRKDECQLQATIVTGSRDDSWALMNFVRAMLLPLQGDKFKMADGYTAQIRCAGEISGPQLLTPGQRIDNRVINAVFKVSVNLKTAKDYKQYFYAASS</sequence>
<evidence type="ECO:0000313" key="1">
    <source>
        <dbReference type="EMBL" id="ALA48431.1"/>
    </source>
</evidence>
<name>A0A0K2FMV2_9CAUD</name>
<reference evidence="1 2" key="1">
    <citation type="submission" date="2015-07" db="EMBL/GenBank/DDBJ databases">
        <authorList>
            <person name="Ntshalintshall L."/>
            <person name="Reedoy K."/>
            <person name="Ramruthan J."/>
            <person name="Borthwick M."/>
            <person name="Moodley O.R."/>
            <person name="Larsen M.H."/>
            <person name="Russell D.H."/>
            <person name="Bowman C.A."/>
            <person name="Pope W.A."/>
            <person name="Mavrich T.H."/>
            <person name="Guerrero C.N."/>
            <person name="Jacobs-Sera D.A."/>
            <person name="Hendrix R.W."/>
            <person name="Hatfull G.F."/>
        </authorList>
    </citation>
    <scope>NUCLEOTIDE SEQUENCE [LARGE SCALE GENOMIC DNA]</scope>
</reference>
<dbReference type="Pfam" id="PF23841">
    <property type="entry name" value="Phage_tail_terminator_2"/>
    <property type="match status" value="1"/>
</dbReference>
<keyword evidence="2" id="KW-1185">Reference proteome</keyword>
<dbReference type="GeneID" id="26629374"/>
<proteinExistence type="predicted"/>
<protein>
    <submittedName>
        <fullName evidence="1">Tail terminator</fullName>
    </submittedName>
</protein>
<accession>A0A0K2FMV2</accession>
<dbReference type="InterPro" id="IPR057003">
    <property type="entry name" value="Phage_tail_terminator_2"/>
</dbReference>
<dbReference type="RefSeq" id="YP_009202400.1">
    <property type="nucleotide sequence ID" value="NC_028843.1"/>
</dbReference>
<gene>
    <name evidence="1" type="primary">13</name>
    <name evidence="1" type="ORF">LOLLY9_13</name>
</gene>
<evidence type="ECO:0000313" key="2">
    <source>
        <dbReference type="Proteomes" id="UP000201083"/>
    </source>
</evidence>
<dbReference type="KEGG" id="vg:26629374"/>
<dbReference type="EMBL" id="KT281791">
    <property type="protein sequence ID" value="ALA48431.1"/>
    <property type="molecule type" value="Genomic_DNA"/>
</dbReference>
<dbReference type="OrthoDB" id="10355at10239"/>
<dbReference type="Proteomes" id="UP000201083">
    <property type="component" value="Segment"/>
</dbReference>